<feature type="transmembrane region" description="Helical" evidence="2">
    <location>
        <begin position="90"/>
        <end position="115"/>
    </location>
</feature>
<dbReference type="RefSeq" id="WP_343990861.1">
    <property type="nucleotide sequence ID" value="NZ_BAAALG010000002.1"/>
</dbReference>
<keyword evidence="2" id="KW-0812">Transmembrane</keyword>
<name>A0ABN1TLL0_9ACTN</name>
<reference evidence="3 4" key="1">
    <citation type="journal article" date="2019" name="Int. J. Syst. Evol. Microbiol.">
        <title>The Global Catalogue of Microorganisms (GCM) 10K type strain sequencing project: providing services to taxonomists for standard genome sequencing and annotation.</title>
        <authorList>
            <consortium name="The Broad Institute Genomics Platform"/>
            <consortium name="The Broad Institute Genome Sequencing Center for Infectious Disease"/>
            <person name="Wu L."/>
            <person name="Ma J."/>
        </authorList>
    </citation>
    <scope>NUCLEOTIDE SEQUENCE [LARGE SCALE GENOMIC DNA]</scope>
    <source>
        <strain evidence="3 4">JCM 13008</strain>
    </source>
</reference>
<feature type="transmembrane region" description="Helical" evidence="2">
    <location>
        <begin position="16"/>
        <end position="35"/>
    </location>
</feature>
<dbReference type="Proteomes" id="UP001501581">
    <property type="component" value="Unassembled WGS sequence"/>
</dbReference>
<evidence type="ECO:0000256" key="2">
    <source>
        <dbReference type="SAM" id="Phobius"/>
    </source>
</evidence>
<comment type="caution">
    <text evidence="3">The sequence shown here is derived from an EMBL/GenBank/DDBJ whole genome shotgun (WGS) entry which is preliminary data.</text>
</comment>
<organism evidence="3 4">
    <name type="scientific">Nocardioides dubius</name>
    <dbReference type="NCBI Taxonomy" id="317019"/>
    <lineage>
        <taxon>Bacteria</taxon>
        <taxon>Bacillati</taxon>
        <taxon>Actinomycetota</taxon>
        <taxon>Actinomycetes</taxon>
        <taxon>Propionibacteriales</taxon>
        <taxon>Nocardioidaceae</taxon>
        <taxon>Nocardioides</taxon>
    </lineage>
</organism>
<accession>A0ABN1TLL0</accession>
<sequence length="169" mass="18139">MSSFSVSRTRRRRIPLWLMALLFLVIPLLELWVLIQIGQVIGVGWTILLLIADSLLGGWLIKREGARAFKALGVALQEGRLPSREIADGILVLAGGILMLSPGFVLDVVGLVLVLPITRPLARRLLTRVVEARLLGAVVATGVPGTDANHPRPPAGGQVIEGEVVDPPE</sequence>
<keyword evidence="4" id="KW-1185">Reference proteome</keyword>
<feature type="transmembrane region" description="Helical" evidence="2">
    <location>
        <begin position="41"/>
        <end position="61"/>
    </location>
</feature>
<evidence type="ECO:0000313" key="3">
    <source>
        <dbReference type="EMBL" id="GAA1092408.1"/>
    </source>
</evidence>
<evidence type="ECO:0000256" key="1">
    <source>
        <dbReference type="SAM" id="MobiDB-lite"/>
    </source>
</evidence>
<dbReference type="EMBL" id="BAAALG010000002">
    <property type="protein sequence ID" value="GAA1092408.1"/>
    <property type="molecule type" value="Genomic_DNA"/>
</dbReference>
<keyword evidence="2" id="KW-0472">Membrane</keyword>
<evidence type="ECO:0000313" key="4">
    <source>
        <dbReference type="Proteomes" id="UP001501581"/>
    </source>
</evidence>
<dbReference type="PANTHER" id="PTHR35335:SF1">
    <property type="entry name" value="UPF0716 PROTEIN FXSA"/>
    <property type="match status" value="1"/>
</dbReference>
<proteinExistence type="predicted"/>
<dbReference type="NCBIfam" id="NF008528">
    <property type="entry name" value="PRK11463.1-2"/>
    <property type="match status" value="1"/>
</dbReference>
<dbReference type="InterPro" id="IPR007313">
    <property type="entry name" value="FxsA"/>
</dbReference>
<keyword evidence="2" id="KW-1133">Transmembrane helix</keyword>
<feature type="region of interest" description="Disordered" evidence="1">
    <location>
        <begin position="145"/>
        <end position="169"/>
    </location>
</feature>
<dbReference type="Pfam" id="PF04186">
    <property type="entry name" value="FxsA"/>
    <property type="match status" value="1"/>
</dbReference>
<gene>
    <name evidence="3" type="primary">fxsA</name>
    <name evidence="3" type="ORF">GCM10009668_04230</name>
</gene>
<protein>
    <submittedName>
        <fullName evidence="3">Membrane protein FxsA</fullName>
    </submittedName>
</protein>
<dbReference type="PANTHER" id="PTHR35335">
    <property type="entry name" value="UPF0716 PROTEIN FXSA"/>
    <property type="match status" value="1"/>
</dbReference>